<dbReference type="InterPro" id="IPR007803">
    <property type="entry name" value="Asp/Arg/Pro-Hydrxlase"/>
</dbReference>
<evidence type="ECO:0000256" key="5">
    <source>
        <dbReference type="ARBA" id="ARBA00022968"/>
    </source>
</evidence>
<dbReference type="SUPFAM" id="SSF51197">
    <property type="entry name" value="Clavaminate synthase-like"/>
    <property type="match status" value="1"/>
</dbReference>
<keyword evidence="4" id="KW-0223">Dioxygenase</keyword>
<dbReference type="PANTHER" id="PTHR46332">
    <property type="entry name" value="ASPARTATE BETA-HYDROXYLASE DOMAIN-CONTAINING PROTEIN 2"/>
    <property type="match status" value="1"/>
</dbReference>
<evidence type="ECO:0000256" key="2">
    <source>
        <dbReference type="ARBA" id="ARBA00007730"/>
    </source>
</evidence>
<evidence type="ECO:0000256" key="9">
    <source>
        <dbReference type="ARBA" id="ARBA00044182"/>
    </source>
</evidence>
<dbReference type="PANTHER" id="PTHR46332:SF5">
    <property type="entry name" value="ASPARTATE BETA-HYDROXYLASE DOMAIN CONTAINING 2"/>
    <property type="match status" value="1"/>
</dbReference>
<reference evidence="13" key="1">
    <citation type="submission" date="2011-08" db="EMBL/GenBank/DDBJ databases">
        <title>The draft genome of Latimeria chalumnae.</title>
        <authorList>
            <person name="Di Palma F."/>
            <person name="Alfoldi J."/>
            <person name="Johnson J."/>
            <person name="Berlin A."/>
            <person name="Gnerre S."/>
            <person name="Jaffe D."/>
            <person name="MacCallum I."/>
            <person name="Young S."/>
            <person name="Walker B.J."/>
            <person name="Lander E."/>
            <person name="Lindblad-Toh K."/>
        </authorList>
    </citation>
    <scope>NUCLEOTIDE SEQUENCE [LARGE SCALE GENOMIC DNA]</scope>
    <source>
        <strain evidence="13">Wild caught</strain>
    </source>
</reference>
<dbReference type="GO" id="GO:0016020">
    <property type="term" value="C:membrane"/>
    <property type="evidence" value="ECO:0007669"/>
    <property type="project" value="UniProtKB-SubCell"/>
</dbReference>
<proteinExistence type="inferred from homology"/>
<organism evidence="12 13">
    <name type="scientific">Latimeria chalumnae</name>
    <name type="common">Coelacanth</name>
    <dbReference type="NCBI Taxonomy" id="7897"/>
    <lineage>
        <taxon>Eukaryota</taxon>
        <taxon>Metazoa</taxon>
        <taxon>Chordata</taxon>
        <taxon>Craniata</taxon>
        <taxon>Vertebrata</taxon>
        <taxon>Euteleostomi</taxon>
        <taxon>Coelacanthiformes</taxon>
        <taxon>Coelacanthidae</taxon>
        <taxon>Latimeria</taxon>
    </lineage>
</organism>
<dbReference type="Proteomes" id="UP000008672">
    <property type="component" value="Unassembled WGS sequence"/>
</dbReference>
<evidence type="ECO:0000313" key="12">
    <source>
        <dbReference type="Ensembl" id="ENSLACP00000007167.1"/>
    </source>
</evidence>
<dbReference type="eggNOG" id="KOG3696">
    <property type="taxonomic scope" value="Eukaryota"/>
</dbReference>
<dbReference type="Gene3D" id="2.60.120.330">
    <property type="entry name" value="B-lactam Antibiotic, Isopenicillin N Synthase, Chain"/>
    <property type="match status" value="1"/>
</dbReference>
<dbReference type="HOGENOM" id="CLU_059279_3_0_1"/>
<gene>
    <name evidence="12" type="primary">LOC102350854</name>
</gene>
<keyword evidence="7" id="KW-0560">Oxidoreductase</keyword>
<evidence type="ECO:0000256" key="10">
    <source>
        <dbReference type="SAM" id="Phobius"/>
    </source>
</evidence>
<evidence type="ECO:0000256" key="4">
    <source>
        <dbReference type="ARBA" id="ARBA00022964"/>
    </source>
</evidence>
<name>H3ABZ6_LATCH</name>
<dbReference type="STRING" id="7897.ENSLACP00000007167"/>
<dbReference type="InterPro" id="IPR051821">
    <property type="entry name" value="Asp/Asn_beta-hydroxylase"/>
</dbReference>
<accession>H3ABZ6</accession>
<evidence type="ECO:0000256" key="1">
    <source>
        <dbReference type="ARBA" id="ARBA00004606"/>
    </source>
</evidence>
<dbReference type="AlphaFoldDB" id="H3ABZ6"/>
<dbReference type="EMBL" id="AFYH01229459">
    <property type="status" value="NOT_ANNOTATED_CDS"/>
    <property type="molecule type" value="Genomic_DNA"/>
</dbReference>
<keyword evidence="8 10" id="KW-0472">Membrane</keyword>
<keyword evidence="13" id="KW-1185">Reference proteome</keyword>
<dbReference type="EMBL" id="AFYH01229460">
    <property type="status" value="NOT_ANNOTATED_CDS"/>
    <property type="molecule type" value="Genomic_DNA"/>
</dbReference>
<dbReference type="GeneTree" id="ENSGT00940000159252"/>
<evidence type="ECO:0000313" key="13">
    <source>
        <dbReference type="Proteomes" id="UP000008672"/>
    </source>
</evidence>
<keyword evidence="6 10" id="KW-1133">Transmembrane helix</keyword>
<sequence>RGSRMLDSIEWDLEKLVGLVILKVRNLDLNTKPVVAVLLGVVILFVWYCYRVGSEQPQALISVSGQAQELPTCPNGYLVCQLPNGTRCPHRDGSSKRLYQNLQEYAKRYSWSGMGRIHKGIREQTRYLGDRLTIQKPKVFFVPDLPSTPYFPRDAQRHDVEVLERNFPAILSEFENIHRDFGNGSLPKGWTANATGTGAWYTYYLYNKGVCLAPNCRSCPRTYRILSCLRTFINSNVFGNACFSVVSPGTFLPSNYGPTNARLRCHLGLKIPPACELVVGGEPQCWSEGYCLLVDDSFLHTISHNGPPEEGPRVIFMVDLWHPNVAAAERQALDFIFAPGR</sequence>
<dbReference type="EMBL" id="AFYH01229458">
    <property type="status" value="NOT_ANNOTATED_CDS"/>
    <property type="molecule type" value="Genomic_DNA"/>
</dbReference>
<dbReference type="Ensembl" id="ENSLACT00000007226.1">
    <property type="protein sequence ID" value="ENSLACP00000007167.1"/>
    <property type="gene ID" value="ENSLACG00000006358.1"/>
</dbReference>
<comment type="similarity">
    <text evidence="2">Belongs to the aspartyl/asparaginyl beta-hydroxylase family.</text>
</comment>
<evidence type="ECO:0000256" key="6">
    <source>
        <dbReference type="ARBA" id="ARBA00022989"/>
    </source>
</evidence>
<comment type="subcellular location">
    <subcellularLocation>
        <location evidence="1">Membrane</location>
        <topology evidence="1">Single-pass type II membrane protein</topology>
    </subcellularLocation>
</comment>
<reference evidence="12" key="2">
    <citation type="submission" date="2025-08" db="UniProtKB">
        <authorList>
            <consortium name="Ensembl"/>
        </authorList>
    </citation>
    <scope>IDENTIFICATION</scope>
</reference>
<evidence type="ECO:0000256" key="7">
    <source>
        <dbReference type="ARBA" id="ARBA00023002"/>
    </source>
</evidence>
<dbReference type="GO" id="GO:0051213">
    <property type="term" value="F:dioxygenase activity"/>
    <property type="evidence" value="ECO:0007669"/>
    <property type="project" value="UniProtKB-KW"/>
</dbReference>
<evidence type="ECO:0000256" key="3">
    <source>
        <dbReference type="ARBA" id="ARBA00022692"/>
    </source>
</evidence>
<protein>
    <recommendedName>
        <fullName evidence="9">Aspartate beta-hydroxylase domain-containing protein 2</fullName>
    </recommendedName>
</protein>
<dbReference type="InParanoid" id="H3ABZ6"/>
<feature type="transmembrane region" description="Helical" evidence="10">
    <location>
        <begin position="33"/>
        <end position="50"/>
    </location>
</feature>
<reference evidence="12" key="3">
    <citation type="submission" date="2025-09" db="UniProtKB">
        <authorList>
            <consortium name="Ensembl"/>
        </authorList>
    </citation>
    <scope>IDENTIFICATION</scope>
</reference>
<keyword evidence="3 10" id="KW-0812">Transmembrane</keyword>
<dbReference type="EMBL" id="AFYH01229461">
    <property type="status" value="NOT_ANNOTATED_CDS"/>
    <property type="molecule type" value="Genomic_DNA"/>
</dbReference>
<dbReference type="FunFam" id="2.60.120.330:FF:000011">
    <property type="entry name" value="Aspartate beta-hydroxylase domain-containing protein 2"/>
    <property type="match status" value="1"/>
</dbReference>
<feature type="domain" description="Aspartyl/asparaginy/proline hydroxylase" evidence="11">
    <location>
        <begin position="164"/>
        <end position="323"/>
    </location>
</feature>
<evidence type="ECO:0000256" key="8">
    <source>
        <dbReference type="ARBA" id="ARBA00023136"/>
    </source>
</evidence>
<keyword evidence="5" id="KW-0735">Signal-anchor</keyword>
<evidence type="ECO:0000259" key="11">
    <source>
        <dbReference type="Pfam" id="PF05118"/>
    </source>
</evidence>
<dbReference type="OMA" id="TEERCPR"/>
<dbReference type="Pfam" id="PF05118">
    <property type="entry name" value="Asp_Arg_Hydrox"/>
    <property type="match status" value="1"/>
</dbReference>
<dbReference type="InterPro" id="IPR027443">
    <property type="entry name" value="IPNS-like_sf"/>
</dbReference>